<feature type="compositionally biased region" description="Polar residues" evidence="1">
    <location>
        <begin position="167"/>
        <end position="176"/>
    </location>
</feature>
<evidence type="ECO:0000313" key="2">
    <source>
        <dbReference type="EMBL" id="MBD2691485.1"/>
    </source>
</evidence>
<comment type="caution">
    <text evidence="2">The sequence shown here is derived from an EMBL/GenBank/DDBJ whole genome shotgun (WGS) entry which is preliminary data.</text>
</comment>
<feature type="region of interest" description="Disordered" evidence="1">
    <location>
        <begin position="153"/>
        <end position="176"/>
    </location>
</feature>
<keyword evidence="3" id="KW-1185">Reference proteome</keyword>
<proteinExistence type="predicted"/>
<evidence type="ECO:0000256" key="1">
    <source>
        <dbReference type="SAM" id="MobiDB-lite"/>
    </source>
</evidence>
<evidence type="ECO:0000313" key="3">
    <source>
        <dbReference type="Proteomes" id="UP000660381"/>
    </source>
</evidence>
<gene>
    <name evidence="2" type="ORF">H6G68_06890</name>
</gene>
<sequence length="176" mass="19489">MIRIYTQEPSSIIPFSFIGQFGRKIRIIQGGMWLLLSVPLWFAMSAIAPENVQAYTARVDLGIESLKDENYETVLGRAEMVARAAAQRSFDQDILVTDVSIIVTVQSHGLIAPVLALDVSRVEWKQRPDPQRWVTYFKTARSLLLFGTQTALPDPAPAVPPTVKSPAVNQPTPTTP</sequence>
<organism evidence="2 3">
    <name type="scientific">Anabaena catenula FACHB-362</name>
    <dbReference type="NCBI Taxonomy" id="2692877"/>
    <lineage>
        <taxon>Bacteria</taxon>
        <taxon>Bacillati</taxon>
        <taxon>Cyanobacteriota</taxon>
        <taxon>Cyanophyceae</taxon>
        <taxon>Nostocales</taxon>
        <taxon>Nostocaceae</taxon>
        <taxon>Anabaena</taxon>
    </lineage>
</organism>
<protein>
    <submittedName>
        <fullName evidence="2">Uncharacterized protein</fullName>
    </submittedName>
</protein>
<dbReference type="RefSeq" id="WP_190905961.1">
    <property type="nucleotide sequence ID" value="NZ_JACJTQ010000006.1"/>
</dbReference>
<dbReference type="EMBL" id="JACJTQ010000006">
    <property type="protein sequence ID" value="MBD2691485.1"/>
    <property type="molecule type" value="Genomic_DNA"/>
</dbReference>
<reference evidence="2 3" key="1">
    <citation type="journal article" date="2020" name="ISME J.">
        <title>Comparative genomics reveals insights into cyanobacterial evolution and habitat adaptation.</title>
        <authorList>
            <person name="Chen M.Y."/>
            <person name="Teng W.K."/>
            <person name="Zhao L."/>
            <person name="Hu C.X."/>
            <person name="Zhou Y.K."/>
            <person name="Han B.P."/>
            <person name="Song L.R."/>
            <person name="Shu W.S."/>
        </authorList>
    </citation>
    <scope>NUCLEOTIDE SEQUENCE [LARGE SCALE GENOMIC DNA]</scope>
    <source>
        <strain evidence="2 3">FACHB-362</strain>
    </source>
</reference>
<name>A0ABR8J0V3_9NOST</name>
<accession>A0ABR8J0V3</accession>
<dbReference type="Proteomes" id="UP000660381">
    <property type="component" value="Unassembled WGS sequence"/>
</dbReference>